<protein>
    <submittedName>
        <fullName evidence="2">Uncharacterized protein</fullName>
    </submittedName>
</protein>
<accession>D8LGV0</accession>
<name>D8LGV0_ECTSI</name>
<keyword evidence="1" id="KW-0732">Signal</keyword>
<feature type="signal peptide" evidence="1">
    <location>
        <begin position="1"/>
        <end position="20"/>
    </location>
</feature>
<gene>
    <name evidence="2" type="ORF">Esi_0181_0039</name>
</gene>
<dbReference type="OrthoDB" id="10301318at2759"/>
<dbReference type="Proteomes" id="UP000002630">
    <property type="component" value="Unassembled WGS sequence"/>
</dbReference>
<reference evidence="2 3" key="1">
    <citation type="journal article" date="2010" name="Nature">
        <title>The Ectocarpus genome and the independent evolution of multicellularity in brown algae.</title>
        <authorList>
            <person name="Cock J.M."/>
            <person name="Sterck L."/>
            <person name="Rouze P."/>
            <person name="Scornet D."/>
            <person name="Allen A.E."/>
            <person name="Amoutzias G."/>
            <person name="Anthouard V."/>
            <person name="Artiguenave F."/>
            <person name="Aury J.M."/>
            <person name="Badger J.H."/>
            <person name="Beszteri B."/>
            <person name="Billiau K."/>
            <person name="Bonnet E."/>
            <person name="Bothwell J.H."/>
            <person name="Bowler C."/>
            <person name="Boyen C."/>
            <person name="Brownlee C."/>
            <person name="Carrano C.J."/>
            <person name="Charrier B."/>
            <person name="Cho G.Y."/>
            <person name="Coelho S.M."/>
            <person name="Collen J."/>
            <person name="Corre E."/>
            <person name="Da Silva C."/>
            <person name="Delage L."/>
            <person name="Delaroque N."/>
            <person name="Dittami S.M."/>
            <person name="Doulbeau S."/>
            <person name="Elias M."/>
            <person name="Farnham G."/>
            <person name="Gachon C.M."/>
            <person name="Gschloessl B."/>
            <person name="Heesch S."/>
            <person name="Jabbari K."/>
            <person name="Jubin C."/>
            <person name="Kawai H."/>
            <person name="Kimura K."/>
            <person name="Kloareg B."/>
            <person name="Kupper F.C."/>
            <person name="Lang D."/>
            <person name="Le Bail A."/>
            <person name="Leblanc C."/>
            <person name="Lerouge P."/>
            <person name="Lohr M."/>
            <person name="Lopez P.J."/>
            <person name="Martens C."/>
            <person name="Maumus F."/>
            <person name="Michel G."/>
            <person name="Miranda-Saavedra D."/>
            <person name="Morales J."/>
            <person name="Moreau H."/>
            <person name="Motomura T."/>
            <person name="Nagasato C."/>
            <person name="Napoli C.A."/>
            <person name="Nelson D.R."/>
            <person name="Nyvall-Collen P."/>
            <person name="Peters A.F."/>
            <person name="Pommier C."/>
            <person name="Potin P."/>
            <person name="Poulain J."/>
            <person name="Quesneville H."/>
            <person name="Read B."/>
            <person name="Rensing S.A."/>
            <person name="Ritter A."/>
            <person name="Rousvoal S."/>
            <person name="Samanta M."/>
            <person name="Samson G."/>
            <person name="Schroeder D.C."/>
            <person name="Segurens B."/>
            <person name="Strittmatter M."/>
            <person name="Tonon T."/>
            <person name="Tregear J.W."/>
            <person name="Valentin K."/>
            <person name="von Dassow P."/>
            <person name="Yamagishi T."/>
            <person name="Van de Peer Y."/>
            <person name="Wincker P."/>
        </authorList>
    </citation>
    <scope>NUCLEOTIDE SEQUENCE [LARGE SCALE GENOMIC DNA]</scope>
    <source>
        <strain evidence="3">Ec32 / CCAP1310/4</strain>
    </source>
</reference>
<proteinExistence type="predicted"/>
<dbReference type="InParanoid" id="D8LGV0"/>
<sequence>MAFRVCSVLLALVMAVAASAETLIPLCVVSADSSFETLHATAAEAENYPDALEGPCNEFLGQLCDDSLKCTMDFDYEEVKCLPEPREVMDSCVETTE</sequence>
<evidence type="ECO:0000256" key="1">
    <source>
        <dbReference type="SAM" id="SignalP"/>
    </source>
</evidence>
<dbReference type="AlphaFoldDB" id="D8LGV0"/>
<evidence type="ECO:0000313" key="2">
    <source>
        <dbReference type="EMBL" id="CBN75803.1"/>
    </source>
</evidence>
<evidence type="ECO:0000313" key="3">
    <source>
        <dbReference type="Proteomes" id="UP000002630"/>
    </source>
</evidence>
<keyword evidence="3" id="KW-1185">Reference proteome</keyword>
<dbReference type="EMBL" id="FN649760">
    <property type="protein sequence ID" value="CBN75803.1"/>
    <property type="molecule type" value="Genomic_DNA"/>
</dbReference>
<organism evidence="2 3">
    <name type="scientific">Ectocarpus siliculosus</name>
    <name type="common">Brown alga</name>
    <name type="synonym">Conferva siliculosa</name>
    <dbReference type="NCBI Taxonomy" id="2880"/>
    <lineage>
        <taxon>Eukaryota</taxon>
        <taxon>Sar</taxon>
        <taxon>Stramenopiles</taxon>
        <taxon>Ochrophyta</taxon>
        <taxon>PX clade</taxon>
        <taxon>Phaeophyceae</taxon>
        <taxon>Ectocarpales</taxon>
        <taxon>Ectocarpaceae</taxon>
        <taxon>Ectocarpus</taxon>
    </lineage>
</organism>
<feature type="chain" id="PRO_5003117106" evidence="1">
    <location>
        <begin position="21"/>
        <end position="97"/>
    </location>
</feature>